<comment type="caution">
    <text evidence="10">The sequence shown here is derived from an EMBL/GenBank/DDBJ whole genome shotgun (WGS) entry which is preliminary data.</text>
</comment>
<dbReference type="Gene3D" id="3.30.200.20">
    <property type="entry name" value="Phosphorylase Kinase, domain 1"/>
    <property type="match status" value="1"/>
</dbReference>
<dbReference type="AlphaFoldDB" id="A0A328DBH2"/>
<feature type="compositionally biased region" description="Basic and acidic residues" evidence="8">
    <location>
        <begin position="158"/>
        <end position="182"/>
    </location>
</feature>
<dbReference type="Pfam" id="PF00069">
    <property type="entry name" value="Pkinase"/>
    <property type="match status" value="1"/>
</dbReference>
<evidence type="ECO:0000256" key="2">
    <source>
        <dbReference type="ARBA" id="ARBA00022553"/>
    </source>
</evidence>
<evidence type="ECO:0000259" key="9">
    <source>
        <dbReference type="PROSITE" id="PS50011"/>
    </source>
</evidence>
<dbReference type="SMART" id="SM00220">
    <property type="entry name" value="S_TKc"/>
    <property type="match status" value="1"/>
</dbReference>
<evidence type="ECO:0000313" key="10">
    <source>
        <dbReference type="EMBL" id="RAL41709.1"/>
    </source>
</evidence>
<feature type="compositionally biased region" description="Basic and acidic residues" evidence="8">
    <location>
        <begin position="434"/>
        <end position="457"/>
    </location>
</feature>
<keyword evidence="5" id="KW-0418">Kinase</keyword>
<keyword evidence="3" id="KW-0808">Transferase</keyword>
<accession>A0A328DBH2</accession>
<evidence type="ECO:0000256" key="8">
    <source>
        <dbReference type="SAM" id="MobiDB-lite"/>
    </source>
</evidence>
<gene>
    <name evidence="10" type="ORF">DM860_008891</name>
</gene>
<sequence>MADTSSVDVILEFLRRNKFTRAESALLSELSSRPDVIGVLQKHALEDNGFNPPLEESNGWKAAGESMGTNGRSSGLIDKEISSRSSRGTSKELMANGQDCKLKNIVNAGEQNKANELHLRKFNPNPSPLVFHQSDGGSLVGNAFMGFPVSGKTMPHASDGHDSGKDTDLCREDGSGFSKEIRTWPGSTSKATLETKQEKSQHSEVKEVDQSQKKPRSKDCMVKTVFPLSKGDTSNYDLNTVVGDKKEGKRQPVISDIKTAVKEQGDEIERASYLGRTLGSEPKDLSCFDFPFASSGNQKEELPRLPPVRLKSEDNSFNIHWVEKFERDGIDSRIANSDKSYHIGSFLDVPVGQETNQLGKRPTGGSWLSVSQGISEDTSDLVSGFATIGDGISDSVDYPNEYWDSDEYDDEDDVGYTRQPIEDETWFLAHEIDYPSDNEKGAGHESAPDPQRNKSREEDEQSFVEEDSYFSGERYIPSENVDRVRPSDGPTDLAVTGIYRRPDDFVAEYDGQLMDDDELNFIRAEPVWQGFVTKTNDLVMLGDGKHGNERGRLYLDDLCMDDDQHGSVRSIGVGISSDVADIGSEVRGSLVGGSIDEDIEYFRDNDVGIGGFARLILHDSDKAFSKKDANSSSDKFITGVDRTKSHPDGGFSFPPPRNGQPVQTISNKHLLSKERSTFIADDIDNCIEENNHMLVPWKHNSTDSSPVESSKCENNAAGSANSSPSSPSNYGYAERGFGEKNHDTQISAREDDMGISLEDEEAAAVQEQVKQIKAQEEEFETFELKIVHRKNRTGFEEEKNFHVVLNSVIAGRYHVTEYLGSAAFSKAIQAHDLHTGMDVCVKIIKNNKDFFDQSLDEIKLLKFVNKHDPADKYHILRLYDYFYYREHLLIVCELLKANLYEFHKFNRESGGEVYFTMPRLQSITIQCLEALQYLHCLGLIHCDLKPENILVKSYSRCEVKVIDLGSSCFETDHLCSYVQSRSYRAPEVILGLPYDKKIDIWSLGCILAELCTGNVLFQNDSPATLLARVIGIIAPIDQEMLAKGKDTYKYFTKNHMLYERNQESNRLEYLIPKKSSLRHRLPMGDQGFIDFLTHLLEINPKKRPSASEALKHPWLSYPYEPISS</sequence>
<evidence type="ECO:0000256" key="3">
    <source>
        <dbReference type="ARBA" id="ARBA00022679"/>
    </source>
</evidence>
<dbReference type="FunFam" id="1.10.510.10:FF:000380">
    <property type="entry name" value="Serine/threonine-protein kinase ppk15"/>
    <property type="match status" value="1"/>
</dbReference>
<dbReference type="PANTHER" id="PTHR24058:SF124">
    <property type="entry name" value="PROTEIN KINASE SUPERFAMILY PROTEIN"/>
    <property type="match status" value="1"/>
</dbReference>
<protein>
    <recommendedName>
        <fullName evidence="9">Protein kinase domain-containing protein</fullName>
    </recommendedName>
</protein>
<dbReference type="EMBL" id="NQVE01000183">
    <property type="protein sequence ID" value="RAL41709.1"/>
    <property type="molecule type" value="Genomic_DNA"/>
</dbReference>
<dbReference type="InterPro" id="IPR008271">
    <property type="entry name" value="Ser/Thr_kinase_AS"/>
</dbReference>
<feature type="region of interest" description="Disordered" evidence="8">
    <location>
        <begin position="396"/>
        <end position="415"/>
    </location>
</feature>
<dbReference type="CDD" id="cd14133">
    <property type="entry name" value="PKc_DYRK_like"/>
    <property type="match status" value="1"/>
</dbReference>
<keyword evidence="11" id="KW-1185">Reference proteome</keyword>
<evidence type="ECO:0000256" key="5">
    <source>
        <dbReference type="ARBA" id="ARBA00022777"/>
    </source>
</evidence>
<dbReference type="FunFam" id="3.30.200.20:FF:000216">
    <property type="entry name" value="Putative serine/threonine-protein kinase dyrk2"/>
    <property type="match status" value="1"/>
</dbReference>
<feature type="domain" description="Protein kinase" evidence="9">
    <location>
        <begin position="813"/>
        <end position="1115"/>
    </location>
</feature>
<evidence type="ECO:0000256" key="1">
    <source>
        <dbReference type="ARBA" id="ARBA00022527"/>
    </source>
</evidence>
<dbReference type="PROSITE" id="PS00108">
    <property type="entry name" value="PROTEIN_KINASE_ST"/>
    <property type="match status" value="1"/>
</dbReference>
<dbReference type="Gene3D" id="1.10.510.10">
    <property type="entry name" value="Transferase(Phosphotransferase) domain 1"/>
    <property type="match status" value="1"/>
</dbReference>
<feature type="compositionally biased region" description="Low complexity" evidence="8">
    <location>
        <begin position="714"/>
        <end position="733"/>
    </location>
</feature>
<dbReference type="PROSITE" id="PS50011">
    <property type="entry name" value="PROTEIN_KINASE_DOM"/>
    <property type="match status" value="1"/>
</dbReference>
<reference evidence="10 11" key="1">
    <citation type="submission" date="2018-06" db="EMBL/GenBank/DDBJ databases">
        <title>The Genome of Cuscuta australis (Dodder) Provides Insight into the Evolution of Plant Parasitism.</title>
        <authorList>
            <person name="Liu H."/>
        </authorList>
    </citation>
    <scope>NUCLEOTIDE SEQUENCE [LARGE SCALE GENOMIC DNA]</scope>
    <source>
        <strain evidence="11">cv. Yunnan</strain>
        <tissue evidence="10">Vines</tissue>
    </source>
</reference>
<keyword evidence="1" id="KW-0723">Serine/threonine-protein kinase</keyword>
<proteinExistence type="predicted"/>
<feature type="region of interest" description="Disordered" evidence="8">
    <location>
        <begin position="154"/>
        <end position="217"/>
    </location>
</feature>
<evidence type="ECO:0000313" key="11">
    <source>
        <dbReference type="Proteomes" id="UP000249390"/>
    </source>
</evidence>
<dbReference type="InterPro" id="IPR000719">
    <property type="entry name" value="Prot_kinase_dom"/>
</dbReference>
<feature type="compositionally biased region" description="Acidic residues" evidence="8">
    <location>
        <begin position="403"/>
        <end position="414"/>
    </location>
</feature>
<keyword evidence="7" id="KW-0175">Coiled coil</keyword>
<keyword evidence="4" id="KW-0547">Nucleotide-binding</keyword>
<dbReference type="Proteomes" id="UP000249390">
    <property type="component" value="Unassembled WGS sequence"/>
</dbReference>
<feature type="region of interest" description="Disordered" evidence="8">
    <location>
        <begin position="698"/>
        <end position="741"/>
    </location>
</feature>
<evidence type="ECO:0000256" key="6">
    <source>
        <dbReference type="ARBA" id="ARBA00022840"/>
    </source>
</evidence>
<dbReference type="SUPFAM" id="SSF56112">
    <property type="entry name" value="Protein kinase-like (PK-like)"/>
    <property type="match status" value="1"/>
</dbReference>
<dbReference type="InterPro" id="IPR011009">
    <property type="entry name" value="Kinase-like_dom_sf"/>
</dbReference>
<evidence type="ECO:0000256" key="4">
    <source>
        <dbReference type="ARBA" id="ARBA00022741"/>
    </source>
</evidence>
<feature type="region of interest" description="Disordered" evidence="8">
    <location>
        <begin position="434"/>
        <end position="489"/>
    </location>
</feature>
<feature type="coiled-coil region" evidence="7">
    <location>
        <begin position="755"/>
        <end position="785"/>
    </location>
</feature>
<name>A0A328DBH2_9ASTE</name>
<dbReference type="InterPro" id="IPR050494">
    <property type="entry name" value="Ser_Thr_dual-spec_kinase"/>
</dbReference>
<dbReference type="PANTHER" id="PTHR24058">
    <property type="entry name" value="DUAL SPECIFICITY PROTEIN KINASE"/>
    <property type="match status" value="1"/>
</dbReference>
<organism evidence="10 11">
    <name type="scientific">Cuscuta australis</name>
    <dbReference type="NCBI Taxonomy" id="267555"/>
    <lineage>
        <taxon>Eukaryota</taxon>
        <taxon>Viridiplantae</taxon>
        <taxon>Streptophyta</taxon>
        <taxon>Embryophyta</taxon>
        <taxon>Tracheophyta</taxon>
        <taxon>Spermatophyta</taxon>
        <taxon>Magnoliopsida</taxon>
        <taxon>eudicotyledons</taxon>
        <taxon>Gunneridae</taxon>
        <taxon>Pentapetalae</taxon>
        <taxon>asterids</taxon>
        <taxon>lamiids</taxon>
        <taxon>Solanales</taxon>
        <taxon>Convolvulaceae</taxon>
        <taxon>Cuscuteae</taxon>
        <taxon>Cuscuta</taxon>
        <taxon>Cuscuta subgen. Grammica</taxon>
        <taxon>Cuscuta sect. Cleistogrammica</taxon>
    </lineage>
</organism>
<dbReference type="GO" id="GO:0004674">
    <property type="term" value="F:protein serine/threonine kinase activity"/>
    <property type="evidence" value="ECO:0007669"/>
    <property type="project" value="UniProtKB-KW"/>
</dbReference>
<feature type="compositionally biased region" description="Acidic residues" evidence="8">
    <location>
        <begin position="458"/>
        <end position="468"/>
    </location>
</feature>
<keyword evidence="2" id="KW-0597">Phosphoprotein</keyword>
<feature type="compositionally biased region" description="Basic and acidic residues" evidence="8">
    <location>
        <begin position="193"/>
        <end position="217"/>
    </location>
</feature>
<keyword evidence="6" id="KW-0067">ATP-binding</keyword>
<dbReference type="GO" id="GO:0005524">
    <property type="term" value="F:ATP binding"/>
    <property type="evidence" value="ECO:0007669"/>
    <property type="project" value="UniProtKB-KW"/>
</dbReference>
<evidence type="ECO:0000256" key="7">
    <source>
        <dbReference type="SAM" id="Coils"/>
    </source>
</evidence>